<evidence type="ECO:0000313" key="2">
    <source>
        <dbReference type="EMBL" id="PPQ33497.1"/>
    </source>
</evidence>
<keyword evidence="1" id="KW-1133">Transmembrane helix</keyword>
<reference evidence="2 3" key="1">
    <citation type="journal article" date="2018" name="Arch. Microbiol.">
        <title>New insights into the metabolic potential of the phototrophic purple bacterium Rhodopila globiformis DSM 161(T) from its draft genome sequence and evidence for a vanadium-dependent nitrogenase.</title>
        <authorList>
            <person name="Imhoff J.F."/>
            <person name="Rahn T."/>
            <person name="Kunzel S."/>
            <person name="Neulinger S.C."/>
        </authorList>
    </citation>
    <scope>NUCLEOTIDE SEQUENCE [LARGE SCALE GENOMIC DNA]</scope>
    <source>
        <strain evidence="2 3">DSM 161</strain>
    </source>
</reference>
<evidence type="ECO:0000313" key="3">
    <source>
        <dbReference type="Proteomes" id="UP000239724"/>
    </source>
</evidence>
<dbReference type="Proteomes" id="UP000239724">
    <property type="component" value="Unassembled WGS sequence"/>
</dbReference>
<dbReference type="RefSeq" id="WP_104519522.1">
    <property type="nucleotide sequence ID" value="NZ_NHRY01000144.1"/>
</dbReference>
<accession>A0A2S6NFX1</accession>
<keyword evidence="1" id="KW-0472">Membrane</keyword>
<dbReference type="EMBL" id="NHRY01000144">
    <property type="protein sequence ID" value="PPQ33497.1"/>
    <property type="molecule type" value="Genomic_DNA"/>
</dbReference>
<sequence>MANIGSRWGSYRPSKAIWFWSCAACIVATMVVGFSWGGWVTGVTATGMASDAARGAQATLASANCVSRFNEGPDAVTQLAALKKADTYERGDFIKQGGWATMPGSTEPVPGAADICAQQLISENRPMAAKE</sequence>
<gene>
    <name evidence="2" type="ORF">CCS01_14185</name>
</gene>
<keyword evidence="1" id="KW-0812">Transmembrane</keyword>
<evidence type="ECO:0000256" key="1">
    <source>
        <dbReference type="SAM" id="Phobius"/>
    </source>
</evidence>
<organism evidence="2 3">
    <name type="scientific">Rhodopila globiformis</name>
    <name type="common">Rhodopseudomonas globiformis</name>
    <dbReference type="NCBI Taxonomy" id="1071"/>
    <lineage>
        <taxon>Bacteria</taxon>
        <taxon>Pseudomonadati</taxon>
        <taxon>Pseudomonadota</taxon>
        <taxon>Alphaproteobacteria</taxon>
        <taxon>Acetobacterales</taxon>
        <taxon>Acetobacteraceae</taxon>
        <taxon>Rhodopila</taxon>
    </lineage>
</organism>
<comment type="caution">
    <text evidence="2">The sequence shown here is derived from an EMBL/GenBank/DDBJ whole genome shotgun (WGS) entry which is preliminary data.</text>
</comment>
<keyword evidence="3" id="KW-1185">Reference proteome</keyword>
<proteinExistence type="predicted"/>
<dbReference type="AlphaFoldDB" id="A0A2S6NFX1"/>
<feature type="transmembrane region" description="Helical" evidence="1">
    <location>
        <begin position="17"/>
        <end position="39"/>
    </location>
</feature>
<dbReference type="OrthoDB" id="5514977at2"/>
<name>A0A2S6NFX1_RHOGL</name>
<protein>
    <submittedName>
        <fullName evidence="2">Uncharacterized protein</fullName>
    </submittedName>
</protein>